<feature type="transmembrane region" description="Helical" evidence="2">
    <location>
        <begin position="16"/>
        <end position="38"/>
    </location>
</feature>
<protein>
    <submittedName>
        <fullName evidence="3">Fimbrial assembly family protein</fullName>
    </submittedName>
</protein>
<dbReference type="PATRIC" id="fig|1117379.3.peg.3777"/>
<feature type="compositionally biased region" description="Low complexity" evidence="1">
    <location>
        <begin position="167"/>
        <end position="199"/>
    </location>
</feature>
<dbReference type="AlphaFoldDB" id="K6C3Y4"/>
<comment type="caution">
    <text evidence="3">The sequence shown here is derived from an EMBL/GenBank/DDBJ whole genome shotgun (WGS) entry which is preliminary data.</text>
</comment>
<accession>K6C3Y4</accession>
<evidence type="ECO:0000256" key="2">
    <source>
        <dbReference type="SAM" id="Phobius"/>
    </source>
</evidence>
<name>K6C3Y4_9BACI</name>
<proteinExistence type="predicted"/>
<dbReference type="RefSeq" id="WP_007086641.1">
    <property type="nucleotide sequence ID" value="NZ_AJLS01000125.1"/>
</dbReference>
<dbReference type="OrthoDB" id="2971140at2"/>
<feature type="region of interest" description="Disordered" evidence="1">
    <location>
        <begin position="167"/>
        <end position="201"/>
    </location>
</feature>
<dbReference type="STRING" id="1117379.BABA_18237"/>
<keyword evidence="2" id="KW-1133">Transmembrane helix</keyword>
<dbReference type="eggNOG" id="COG3166">
    <property type="taxonomic scope" value="Bacteria"/>
</dbReference>
<sequence length="286" mass="31028">MLVEINLLPQKKPKKLSFIISLSSIVVVMILVGAYYLWQINATKSEVASLDRQIAMTKKIAQKEEQNSQTVDSSNSVSQLKNAIEWANEYPIQTIPVMRQLTSLLPERGFIQSFGYTEEGTITLSVQFDSAREAAYFLENLNESEWIEDVSLSSLAAAADPADVTVATTTQTNTTGTTNTTNQTETTNSNQSTTGQDTNGATVDAGNQTNTAAGVTTGQNNSVNPATNTNTVNNTSTTTTTSSTTVKKNTNILPRYTGQFEIKLNKDFAKENIQMGKKDEKGVKGS</sequence>
<organism evidence="3 4">
    <name type="scientific">Neobacillus bataviensis LMG 21833</name>
    <dbReference type="NCBI Taxonomy" id="1117379"/>
    <lineage>
        <taxon>Bacteria</taxon>
        <taxon>Bacillati</taxon>
        <taxon>Bacillota</taxon>
        <taxon>Bacilli</taxon>
        <taxon>Bacillales</taxon>
        <taxon>Bacillaceae</taxon>
        <taxon>Neobacillus</taxon>
    </lineage>
</organism>
<evidence type="ECO:0000256" key="1">
    <source>
        <dbReference type="SAM" id="MobiDB-lite"/>
    </source>
</evidence>
<keyword evidence="4" id="KW-1185">Reference proteome</keyword>
<dbReference type="InterPro" id="IPR007813">
    <property type="entry name" value="PilN"/>
</dbReference>
<feature type="compositionally biased region" description="Low complexity" evidence="1">
    <location>
        <begin position="220"/>
        <end position="243"/>
    </location>
</feature>
<dbReference type="Proteomes" id="UP000006316">
    <property type="component" value="Unassembled WGS sequence"/>
</dbReference>
<dbReference type="EMBL" id="AJLS01000125">
    <property type="protein sequence ID" value="EKN65860.1"/>
    <property type="molecule type" value="Genomic_DNA"/>
</dbReference>
<keyword evidence="2" id="KW-0472">Membrane</keyword>
<evidence type="ECO:0000313" key="3">
    <source>
        <dbReference type="EMBL" id="EKN65860.1"/>
    </source>
</evidence>
<dbReference type="Pfam" id="PF05137">
    <property type="entry name" value="PilN"/>
    <property type="match status" value="1"/>
</dbReference>
<keyword evidence="2" id="KW-0812">Transmembrane</keyword>
<reference evidence="3 4" key="1">
    <citation type="journal article" date="2012" name="Front. Microbiol.">
        <title>Redundancy and modularity in membrane-associated dissimilatory nitrate reduction in Bacillus.</title>
        <authorList>
            <person name="Heylen K."/>
            <person name="Keltjens J."/>
        </authorList>
    </citation>
    <scope>NUCLEOTIDE SEQUENCE [LARGE SCALE GENOMIC DNA]</scope>
    <source>
        <strain evidence="4">LMG 21833T</strain>
    </source>
</reference>
<evidence type="ECO:0000313" key="4">
    <source>
        <dbReference type="Proteomes" id="UP000006316"/>
    </source>
</evidence>
<gene>
    <name evidence="3" type="ORF">BABA_18237</name>
</gene>
<feature type="region of interest" description="Disordered" evidence="1">
    <location>
        <begin position="215"/>
        <end position="243"/>
    </location>
</feature>